<comment type="caution">
    <text evidence="1">The sequence shown here is derived from an EMBL/GenBank/DDBJ whole genome shotgun (WGS) entry which is preliminary data.</text>
</comment>
<dbReference type="RefSeq" id="WP_139012886.1">
    <property type="nucleotide sequence ID" value="NZ_VBSN01000042.1"/>
</dbReference>
<dbReference type="AlphaFoldDB" id="A0A5M8QRI6"/>
<keyword evidence="2" id="KW-1185">Reference proteome</keyword>
<dbReference type="Proteomes" id="UP000323994">
    <property type="component" value="Unassembled WGS sequence"/>
</dbReference>
<accession>A0A5M8QRI6</accession>
<dbReference type="InterPro" id="IPR010982">
    <property type="entry name" value="Lambda_DNA-bd_dom_sf"/>
</dbReference>
<dbReference type="OrthoDB" id="957811at2"/>
<sequence>MSNIDELDFNKLIAGLPEEEQKRIKIKLLRSLREFYASLETETPAIEKNELQIEDIAAKAQKDLSEVLKGIREDFGWTVYAASKKAKMRPEQVSSIEGDPKVNNNYTSKFLFRYLAALGVQLKVTDVVRNDVDNI</sequence>
<protein>
    <submittedName>
        <fullName evidence="1">Uncharacterized protein</fullName>
    </submittedName>
</protein>
<organism evidence="1 2">
    <name type="scientific">Dyadobacter flavalbus</name>
    <dbReference type="NCBI Taxonomy" id="2579942"/>
    <lineage>
        <taxon>Bacteria</taxon>
        <taxon>Pseudomonadati</taxon>
        <taxon>Bacteroidota</taxon>
        <taxon>Cytophagia</taxon>
        <taxon>Cytophagales</taxon>
        <taxon>Spirosomataceae</taxon>
        <taxon>Dyadobacter</taxon>
    </lineage>
</organism>
<proteinExistence type="predicted"/>
<dbReference type="SUPFAM" id="SSF47413">
    <property type="entry name" value="lambda repressor-like DNA-binding domains"/>
    <property type="match status" value="1"/>
</dbReference>
<dbReference type="EMBL" id="VBSN01000042">
    <property type="protein sequence ID" value="KAA6438867.1"/>
    <property type="molecule type" value="Genomic_DNA"/>
</dbReference>
<reference evidence="1 2" key="1">
    <citation type="submission" date="2019-05" db="EMBL/GenBank/DDBJ databases">
        <authorList>
            <person name="Qu J.-H."/>
        </authorList>
    </citation>
    <scope>NUCLEOTIDE SEQUENCE [LARGE SCALE GENOMIC DNA]</scope>
    <source>
        <strain evidence="1 2">NS28</strain>
    </source>
</reference>
<evidence type="ECO:0000313" key="1">
    <source>
        <dbReference type="EMBL" id="KAA6438867.1"/>
    </source>
</evidence>
<evidence type="ECO:0000313" key="2">
    <source>
        <dbReference type="Proteomes" id="UP000323994"/>
    </source>
</evidence>
<name>A0A5M8QRI6_9BACT</name>
<dbReference type="Gene3D" id="1.10.260.40">
    <property type="entry name" value="lambda repressor-like DNA-binding domains"/>
    <property type="match status" value="1"/>
</dbReference>
<dbReference type="GO" id="GO:0003677">
    <property type="term" value="F:DNA binding"/>
    <property type="evidence" value="ECO:0007669"/>
    <property type="project" value="InterPro"/>
</dbReference>
<gene>
    <name evidence="1" type="ORF">FEM33_15240</name>
</gene>